<dbReference type="GO" id="GO:0050684">
    <property type="term" value="P:regulation of mRNA processing"/>
    <property type="evidence" value="ECO:0007669"/>
    <property type="project" value="TreeGrafter"/>
</dbReference>
<sequence>MSATTGRQGRLARSVCLTAFVFLLSGPLLLVWIHSSYNKESTLTLLPGVLGGLVGQKCAVPSLTLLVAWLGQKQPKLIMENNSAPRGPAETPQRGDPLTRELPTAEAEVYGDDVLLEEETLPWFDPRKWYPVRLGEVIISRYQVLVKLGFGSVSTVWLCRDLRKHTFVALKVYEPGHRQAANETLVFDHLKSVAKIAEHRDRKLIRALLHSFQIDGPVGQHVYLVYEPLCMSLEDVRLVADGQLPINVMTSFIHFILRGLIYLHEVAKVVHTVDKVELTRFPPLDIQAGNFMLGTDATGVWDELVQEEWGDPAPRKVTQTGNYIYGPRSPDIPDDGIPIICDLGDAHFGDGPFTTEVMPDLFRAPEIILHIPSTEKIDIWGFGTHAEKPAEGFHIARMVSLLGNPPKDLLSRSKDSPDFFDEDGNLFTGRKDLDNSEITDYRSLEEGAKVLQGGEKNMFLAFIRKMLQWRPEDRPTARELMNDPWLDLDTLINKDSSDLE</sequence>
<evidence type="ECO:0000256" key="4">
    <source>
        <dbReference type="ARBA" id="ARBA00022741"/>
    </source>
</evidence>
<evidence type="ECO:0000313" key="11">
    <source>
        <dbReference type="EMBL" id="KAK3326181.1"/>
    </source>
</evidence>
<dbReference type="EMBL" id="JAUEDM010000002">
    <property type="protein sequence ID" value="KAK3326181.1"/>
    <property type="molecule type" value="Genomic_DNA"/>
</dbReference>
<evidence type="ECO:0000256" key="1">
    <source>
        <dbReference type="ARBA" id="ARBA00012513"/>
    </source>
</evidence>
<keyword evidence="9" id="KW-0812">Transmembrane</keyword>
<dbReference type="InterPro" id="IPR051334">
    <property type="entry name" value="SRPK"/>
</dbReference>
<evidence type="ECO:0000256" key="2">
    <source>
        <dbReference type="ARBA" id="ARBA00022527"/>
    </source>
</evidence>
<dbReference type="PANTHER" id="PTHR47634:SF9">
    <property type="entry name" value="PROTEIN KINASE DOMAIN-CONTAINING PROTEIN-RELATED"/>
    <property type="match status" value="1"/>
</dbReference>
<dbReference type="SUPFAM" id="SSF56112">
    <property type="entry name" value="Protein kinase-like (PK-like)"/>
    <property type="match status" value="1"/>
</dbReference>
<gene>
    <name evidence="11" type="ORF">B0H66DRAFT_530192</name>
</gene>
<organism evidence="11 12">
    <name type="scientific">Apodospora peruviana</name>
    <dbReference type="NCBI Taxonomy" id="516989"/>
    <lineage>
        <taxon>Eukaryota</taxon>
        <taxon>Fungi</taxon>
        <taxon>Dikarya</taxon>
        <taxon>Ascomycota</taxon>
        <taxon>Pezizomycotina</taxon>
        <taxon>Sordariomycetes</taxon>
        <taxon>Sordariomycetidae</taxon>
        <taxon>Sordariales</taxon>
        <taxon>Lasiosphaeriaceae</taxon>
        <taxon>Apodospora</taxon>
    </lineage>
</organism>
<dbReference type="GO" id="GO:0004674">
    <property type="term" value="F:protein serine/threonine kinase activity"/>
    <property type="evidence" value="ECO:0007669"/>
    <property type="project" value="UniProtKB-KW"/>
</dbReference>
<protein>
    <recommendedName>
        <fullName evidence="1">non-specific serine/threonine protein kinase</fullName>
        <ecNumber evidence="1">2.7.11.1</ecNumber>
    </recommendedName>
</protein>
<evidence type="ECO:0000256" key="6">
    <source>
        <dbReference type="ARBA" id="ARBA00022840"/>
    </source>
</evidence>
<comment type="catalytic activity">
    <reaction evidence="7">
        <text>L-threonyl-[protein] + ATP = O-phospho-L-threonyl-[protein] + ADP + H(+)</text>
        <dbReference type="Rhea" id="RHEA:46608"/>
        <dbReference type="Rhea" id="RHEA-COMP:11060"/>
        <dbReference type="Rhea" id="RHEA-COMP:11605"/>
        <dbReference type="ChEBI" id="CHEBI:15378"/>
        <dbReference type="ChEBI" id="CHEBI:30013"/>
        <dbReference type="ChEBI" id="CHEBI:30616"/>
        <dbReference type="ChEBI" id="CHEBI:61977"/>
        <dbReference type="ChEBI" id="CHEBI:456216"/>
        <dbReference type="EC" id="2.7.11.1"/>
    </reaction>
</comment>
<dbReference type="PROSITE" id="PS50011">
    <property type="entry name" value="PROTEIN_KINASE_DOM"/>
    <property type="match status" value="1"/>
</dbReference>
<keyword evidence="12" id="KW-1185">Reference proteome</keyword>
<feature type="domain" description="Protein kinase" evidence="10">
    <location>
        <begin position="142"/>
        <end position="486"/>
    </location>
</feature>
<keyword evidence="6" id="KW-0067">ATP-binding</keyword>
<keyword evidence="9" id="KW-1133">Transmembrane helix</keyword>
<evidence type="ECO:0000256" key="9">
    <source>
        <dbReference type="SAM" id="Phobius"/>
    </source>
</evidence>
<evidence type="ECO:0000313" key="12">
    <source>
        <dbReference type="Proteomes" id="UP001283341"/>
    </source>
</evidence>
<evidence type="ECO:0000256" key="5">
    <source>
        <dbReference type="ARBA" id="ARBA00022777"/>
    </source>
</evidence>
<keyword evidence="4" id="KW-0547">Nucleotide-binding</keyword>
<dbReference type="InterPro" id="IPR011009">
    <property type="entry name" value="Kinase-like_dom_sf"/>
</dbReference>
<dbReference type="InterPro" id="IPR000719">
    <property type="entry name" value="Prot_kinase_dom"/>
</dbReference>
<evidence type="ECO:0000256" key="3">
    <source>
        <dbReference type="ARBA" id="ARBA00022679"/>
    </source>
</evidence>
<evidence type="ECO:0000259" key="10">
    <source>
        <dbReference type="PROSITE" id="PS50011"/>
    </source>
</evidence>
<keyword evidence="2 11" id="KW-0723">Serine/threonine-protein kinase</keyword>
<dbReference type="Pfam" id="PF00069">
    <property type="entry name" value="Pkinase"/>
    <property type="match status" value="1"/>
</dbReference>
<dbReference type="GO" id="GO:0005524">
    <property type="term" value="F:ATP binding"/>
    <property type="evidence" value="ECO:0007669"/>
    <property type="project" value="UniProtKB-KW"/>
</dbReference>
<accession>A0AAE0IKT6</accession>
<dbReference type="Gene3D" id="1.10.510.10">
    <property type="entry name" value="Transferase(Phosphotransferase) domain 1"/>
    <property type="match status" value="1"/>
</dbReference>
<evidence type="ECO:0000256" key="7">
    <source>
        <dbReference type="ARBA" id="ARBA00047899"/>
    </source>
</evidence>
<proteinExistence type="predicted"/>
<keyword evidence="5 11" id="KW-0418">Kinase</keyword>
<name>A0AAE0IKT6_9PEZI</name>
<feature type="transmembrane region" description="Helical" evidence="9">
    <location>
        <begin position="12"/>
        <end position="33"/>
    </location>
</feature>
<evidence type="ECO:0000256" key="8">
    <source>
        <dbReference type="ARBA" id="ARBA00048679"/>
    </source>
</evidence>
<dbReference type="Proteomes" id="UP001283341">
    <property type="component" value="Unassembled WGS sequence"/>
</dbReference>
<reference evidence="11" key="2">
    <citation type="submission" date="2023-06" db="EMBL/GenBank/DDBJ databases">
        <authorList>
            <consortium name="Lawrence Berkeley National Laboratory"/>
            <person name="Haridas S."/>
            <person name="Hensen N."/>
            <person name="Bonometti L."/>
            <person name="Westerberg I."/>
            <person name="Brannstrom I.O."/>
            <person name="Guillou S."/>
            <person name="Cros-Aarteil S."/>
            <person name="Calhoun S."/>
            <person name="Kuo A."/>
            <person name="Mondo S."/>
            <person name="Pangilinan J."/>
            <person name="Riley R."/>
            <person name="Labutti K."/>
            <person name="Andreopoulos B."/>
            <person name="Lipzen A."/>
            <person name="Chen C."/>
            <person name="Yanf M."/>
            <person name="Daum C."/>
            <person name="Ng V."/>
            <person name="Clum A."/>
            <person name="Steindorff A."/>
            <person name="Ohm R."/>
            <person name="Martin F."/>
            <person name="Silar P."/>
            <person name="Natvig D."/>
            <person name="Lalanne C."/>
            <person name="Gautier V."/>
            <person name="Ament-Velasquez S.L."/>
            <person name="Kruys A."/>
            <person name="Hutchinson M.I."/>
            <person name="Powell A.J."/>
            <person name="Barry K."/>
            <person name="Miller A.N."/>
            <person name="Grigoriev I.V."/>
            <person name="Debuchy R."/>
            <person name="Gladieux P."/>
            <person name="Thoren M.H."/>
            <person name="Johannesson H."/>
        </authorList>
    </citation>
    <scope>NUCLEOTIDE SEQUENCE</scope>
    <source>
        <strain evidence="11">CBS 118394</strain>
    </source>
</reference>
<keyword evidence="3" id="KW-0808">Transferase</keyword>
<comment type="caution">
    <text evidence="11">The sequence shown here is derived from an EMBL/GenBank/DDBJ whole genome shotgun (WGS) entry which is preliminary data.</text>
</comment>
<dbReference type="AlphaFoldDB" id="A0AAE0IKT6"/>
<dbReference type="PANTHER" id="PTHR47634">
    <property type="entry name" value="PROTEIN KINASE DOMAIN-CONTAINING PROTEIN-RELATED"/>
    <property type="match status" value="1"/>
</dbReference>
<reference evidence="11" key="1">
    <citation type="journal article" date="2023" name="Mol. Phylogenet. Evol.">
        <title>Genome-scale phylogeny and comparative genomics of the fungal order Sordariales.</title>
        <authorList>
            <person name="Hensen N."/>
            <person name="Bonometti L."/>
            <person name="Westerberg I."/>
            <person name="Brannstrom I.O."/>
            <person name="Guillou S."/>
            <person name="Cros-Aarteil S."/>
            <person name="Calhoun S."/>
            <person name="Haridas S."/>
            <person name="Kuo A."/>
            <person name="Mondo S."/>
            <person name="Pangilinan J."/>
            <person name="Riley R."/>
            <person name="LaButti K."/>
            <person name="Andreopoulos B."/>
            <person name="Lipzen A."/>
            <person name="Chen C."/>
            <person name="Yan M."/>
            <person name="Daum C."/>
            <person name="Ng V."/>
            <person name="Clum A."/>
            <person name="Steindorff A."/>
            <person name="Ohm R.A."/>
            <person name="Martin F."/>
            <person name="Silar P."/>
            <person name="Natvig D.O."/>
            <person name="Lalanne C."/>
            <person name="Gautier V."/>
            <person name="Ament-Velasquez S.L."/>
            <person name="Kruys A."/>
            <person name="Hutchinson M.I."/>
            <person name="Powell A.J."/>
            <person name="Barry K."/>
            <person name="Miller A.N."/>
            <person name="Grigoriev I.V."/>
            <person name="Debuchy R."/>
            <person name="Gladieux P."/>
            <person name="Hiltunen Thoren M."/>
            <person name="Johannesson H."/>
        </authorList>
    </citation>
    <scope>NUCLEOTIDE SEQUENCE</scope>
    <source>
        <strain evidence="11">CBS 118394</strain>
    </source>
</reference>
<dbReference type="EC" id="2.7.11.1" evidence="1"/>
<comment type="catalytic activity">
    <reaction evidence="8">
        <text>L-seryl-[protein] + ATP = O-phospho-L-seryl-[protein] + ADP + H(+)</text>
        <dbReference type="Rhea" id="RHEA:17989"/>
        <dbReference type="Rhea" id="RHEA-COMP:9863"/>
        <dbReference type="Rhea" id="RHEA-COMP:11604"/>
        <dbReference type="ChEBI" id="CHEBI:15378"/>
        <dbReference type="ChEBI" id="CHEBI:29999"/>
        <dbReference type="ChEBI" id="CHEBI:30616"/>
        <dbReference type="ChEBI" id="CHEBI:83421"/>
        <dbReference type="ChEBI" id="CHEBI:456216"/>
        <dbReference type="EC" id="2.7.11.1"/>
    </reaction>
</comment>
<keyword evidence="9" id="KW-0472">Membrane</keyword>
<dbReference type="SMART" id="SM00220">
    <property type="entry name" value="S_TKc"/>
    <property type="match status" value="1"/>
</dbReference>
<dbReference type="GO" id="GO:0000245">
    <property type="term" value="P:spliceosomal complex assembly"/>
    <property type="evidence" value="ECO:0007669"/>
    <property type="project" value="TreeGrafter"/>
</dbReference>
<dbReference type="Gene3D" id="3.30.200.20">
    <property type="entry name" value="Phosphorylase Kinase, domain 1"/>
    <property type="match status" value="1"/>
</dbReference>